<reference evidence="2 3" key="1">
    <citation type="submission" date="2016-04" db="EMBL/GenBank/DDBJ databases">
        <title>A degradative enzymes factory behind the ericoid mycorrhizal symbiosis.</title>
        <authorList>
            <consortium name="DOE Joint Genome Institute"/>
            <person name="Martino E."/>
            <person name="Morin E."/>
            <person name="Grelet G."/>
            <person name="Kuo A."/>
            <person name="Kohler A."/>
            <person name="Daghino S."/>
            <person name="Barry K."/>
            <person name="Choi C."/>
            <person name="Cichocki N."/>
            <person name="Clum A."/>
            <person name="Copeland A."/>
            <person name="Hainaut M."/>
            <person name="Haridas S."/>
            <person name="Labutti K."/>
            <person name="Lindquist E."/>
            <person name="Lipzen A."/>
            <person name="Khouja H.-R."/>
            <person name="Murat C."/>
            <person name="Ohm R."/>
            <person name="Olson A."/>
            <person name="Spatafora J."/>
            <person name="Veneault-Fourrey C."/>
            <person name="Henrissat B."/>
            <person name="Grigoriev I."/>
            <person name="Martin F."/>
            <person name="Perotto S."/>
        </authorList>
    </citation>
    <scope>NUCLEOTIDE SEQUENCE [LARGE SCALE GENOMIC DNA]</scope>
    <source>
        <strain evidence="2 3">E</strain>
    </source>
</reference>
<dbReference type="EMBL" id="KZ613846">
    <property type="protein sequence ID" value="PMD57640.1"/>
    <property type="molecule type" value="Genomic_DNA"/>
</dbReference>
<dbReference type="InParanoid" id="A0A2J6T3M1"/>
<dbReference type="AlphaFoldDB" id="A0A2J6T3M1"/>
<evidence type="ECO:0000313" key="3">
    <source>
        <dbReference type="Proteomes" id="UP000235371"/>
    </source>
</evidence>
<dbReference type="Proteomes" id="UP000235371">
    <property type="component" value="Unassembled WGS sequence"/>
</dbReference>
<accession>A0A2J6T3M1</accession>
<keyword evidence="3" id="KW-1185">Reference proteome</keyword>
<proteinExistence type="predicted"/>
<sequence>MAPNQSPKKRGGRPRKHITKEAAIEAARENIPEETPLETGLRTSHDVQIPLDPNARPNPRQSAELPTEEDMKINKEIRDIRMKEQEANAELGEREAEMAEILLAMRAANIQAEHNRGMAHT</sequence>
<evidence type="ECO:0000313" key="2">
    <source>
        <dbReference type="EMBL" id="PMD57640.1"/>
    </source>
</evidence>
<dbReference type="RefSeq" id="XP_024734544.1">
    <property type="nucleotide sequence ID" value="XM_024887048.1"/>
</dbReference>
<feature type="region of interest" description="Disordered" evidence="1">
    <location>
        <begin position="25"/>
        <end position="66"/>
    </location>
</feature>
<gene>
    <name evidence="2" type="ORF">K444DRAFT_665156</name>
</gene>
<organism evidence="2 3">
    <name type="scientific">Hyaloscypha bicolor E</name>
    <dbReference type="NCBI Taxonomy" id="1095630"/>
    <lineage>
        <taxon>Eukaryota</taxon>
        <taxon>Fungi</taxon>
        <taxon>Dikarya</taxon>
        <taxon>Ascomycota</taxon>
        <taxon>Pezizomycotina</taxon>
        <taxon>Leotiomycetes</taxon>
        <taxon>Helotiales</taxon>
        <taxon>Hyaloscyphaceae</taxon>
        <taxon>Hyaloscypha</taxon>
        <taxon>Hyaloscypha bicolor</taxon>
    </lineage>
</organism>
<evidence type="ECO:0000256" key="1">
    <source>
        <dbReference type="SAM" id="MobiDB-lite"/>
    </source>
</evidence>
<protein>
    <submittedName>
        <fullName evidence="2">Uncharacterized protein</fullName>
    </submittedName>
</protein>
<name>A0A2J6T3M1_9HELO</name>
<dbReference type="GeneID" id="36595124"/>
<dbReference type="OrthoDB" id="3560445at2759"/>